<dbReference type="RefSeq" id="WP_160853183.1">
    <property type="nucleotide sequence ID" value="NZ_WUWG01000002.1"/>
</dbReference>
<evidence type="ECO:0000256" key="2">
    <source>
        <dbReference type="SAM" id="SignalP"/>
    </source>
</evidence>
<protein>
    <submittedName>
        <fullName evidence="3">YjbH domain-containing protein</fullName>
    </submittedName>
</protein>
<dbReference type="AlphaFoldDB" id="A0A6B0TV31"/>
<comment type="caution">
    <text evidence="3">The sequence shown here is derived from an EMBL/GenBank/DDBJ whole genome shotgun (WGS) entry which is preliminary data.</text>
</comment>
<reference evidence="3 4" key="1">
    <citation type="submission" date="2019-12" db="EMBL/GenBank/DDBJ databases">
        <title>Strain KN286 was isolated from seawater, which was collected from Caroline Seamount in the tropical western Pacific.</title>
        <authorList>
            <person name="Wang Q."/>
        </authorList>
    </citation>
    <scope>NUCLEOTIDE SEQUENCE [LARGE SCALE GENOMIC DNA]</scope>
    <source>
        <strain evidence="3 4">KN286</strain>
    </source>
</reference>
<feature type="signal peptide" evidence="2">
    <location>
        <begin position="1"/>
        <end position="32"/>
    </location>
</feature>
<feature type="compositionally biased region" description="Pro residues" evidence="1">
    <location>
        <begin position="279"/>
        <end position="294"/>
    </location>
</feature>
<evidence type="ECO:0000313" key="4">
    <source>
        <dbReference type="Proteomes" id="UP000436016"/>
    </source>
</evidence>
<evidence type="ECO:0000313" key="3">
    <source>
        <dbReference type="EMBL" id="MXU65062.1"/>
    </source>
</evidence>
<gene>
    <name evidence="3" type="ORF">GSH16_06360</name>
</gene>
<dbReference type="Pfam" id="PF06082">
    <property type="entry name" value="YjbH"/>
    <property type="match status" value="1"/>
</dbReference>
<feature type="chain" id="PRO_5025443694" evidence="2">
    <location>
        <begin position="33"/>
        <end position="705"/>
    </location>
</feature>
<dbReference type="EMBL" id="WUWG01000002">
    <property type="protein sequence ID" value="MXU65062.1"/>
    <property type="molecule type" value="Genomic_DNA"/>
</dbReference>
<accession>A0A6B0TV31</accession>
<name>A0A6B0TV31_9RHOB</name>
<keyword evidence="4" id="KW-1185">Reference proteome</keyword>
<feature type="region of interest" description="Disordered" evidence="1">
    <location>
        <begin position="274"/>
        <end position="305"/>
    </location>
</feature>
<proteinExistence type="predicted"/>
<dbReference type="InterPro" id="IPR010344">
    <property type="entry name" value="YbjH"/>
</dbReference>
<organism evidence="3 4">
    <name type="scientific">Oceanomicrobium pacificus</name>
    <dbReference type="NCBI Taxonomy" id="2692916"/>
    <lineage>
        <taxon>Bacteria</taxon>
        <taxon>Pseudomonadati</taxon>
        <taxon>Pseudomonadota</taxon>
        <taxon>Alphaproteobacteria</taxon>
        <taxon>Rhodobacterales</taxon>
        <taxon>Paracoccaceae</taxon>
        <taxon>Oceanomicrobium</taxon>
    </lineage>
</organism>
<dbReference type="Proteomes" id="UP000436016">
    <property type="component" value="Unassembled WGS sequence"/>
</dbReference>
<evidence type="ECO:0000256" key="1">
    <source>
        <dbReference type="SAM" id="MobiDB-lite"/>
    </source>
</evidence>
<keyword evidence="2" id="KW-0732">Signal</keyword>
<sequence>MNGPVRNYWRGSAVRTYFAFLLAAVSATGAFAQSGPAYSLYGMPGMVDMPSAETIPDARISTMGVVRDDFYRVSLSFQAAPRLTASFRYSALDMQASGSGTNYDRSLGFAFRFIDEGEVRPAFTIGINDLLGTGQYAGEYVVASKTFEDRLTLSAGIGWGRLGSYGSFQNPLSIFGSSFDTRPGFQEGDLGGRPTSSDWFRGPAALFGGARWTINDQWALVGEYSSDAYENEVARAGFDRRSPFNFGLLYRPTPGIDLGLYSLYGSKVALSASFATDPRNPPRPGGRDPSPPPIMARADVPEGPWSDARQDRLADAFERSGLTLQRITIEGRHARVLFENRRYDAEPQAIGRAARLLSRSLPPQVDRFELVPVSLGMPLVAVTVERSDLETLAFEPDRAWQSYVRAGVADGADVPSFGFAPSIAGPQQSFRITPYISAALFDPDAPLRADAGLDFDVAFAPVPQFILSGKYRQKLVGNRDESTRELDTVLPPVRSNVAEYDRQGSSYLSHLTGELFQRPGRDLFGRVTVGYLERMFAGVSGELLWRPVQGPFAYGVEVNYVRQRDFDGGFGLQDYGVWTGHASGYFDMGGGYEMQLDLGRYLAGDWGGTLSVSRRFTSGWRVGAFATLTDVPFDDFGEGSFDKGIFIEAPFSRLSGEPSRDTFAALIRPVSRDGGARLRVRNRLNDVVQGYREPDLRNSWPRYWR</sequence>